<accession>A0A8W8IXH6</accession>
<dbReference type="InterPro" id="IPR024977">
    <property type="entry name" value="Apc4-like_WD40_dom"/>
</dbReference>
<dbReference type="OrthoDB" id="2110451at2759"/>
<feature type="domain" description="Anaphase-promoting complex subunit 4 long" evidence="9">
    <location>
        <begin position="234"/>
        <end position="434"/>
    </location>
</feature>
<dbReference type="InterPro" id="IPR024790">
    <property type="entry name" value="APC4_long_dom"/>
</dbReference>
<keyword evidence="3 6" id="KW-0498">Mitosis</keyword>
<evidence type="ECO:0000259" key="10">
    <source>
        <dbReference type="Pfam" id="PF23405"/>
    </source>
</evidence>
<dbReference type="PANTHER" id="PTHR13260:SF0">
    <property type="entry name" value="ANAPHASE-PROMOTING COMPLEX SUBUNIT 4"/>
    <property type="match status" value="1"/>
</dbReference>
<dbReference type="Proteomes" id="UP000005408">
    <property type="component" value="Unassembled WGS sequence"/>
</dbReference>
<dbReference type="InterPro" id="IPR056358">
    <property type="entry name" value="APC4_C"/>
</dbReference>
<evidence type="ECO:0000256" key="1">
    <source>
        <dbReference type="ARBA" id="ARBA00016067"/>
    </source>
</evidence>
<dbReference type="GO" id="GO:0034399">
    <property type="term" value="C:nuclear periphery"/>
    <property type="evidence" value="ECO:0007669"/>
    <property type="project" value="TreeGrafter"/>
</dbReference>
<dbReference type="InterPro" id="IPR017169">
    <property type="entry name" value="APC4_metazoa"/>
</dbReference>
<dbReference type="OMA" id="HCKLFVP"/>
<dbReference type="AlphaFoldDB" id="A0A8W8IXH6"/>
<dbReference type="PANTHER" id="PTHR13260">
    <property type="entry name" value="ANAPHASE PROMOTING COMPLEX SUBUNIT 4 APC4"/>
    <property type="match status" value="1"/>
</dbReference>
<dbReference type="Pfam" id="PF12896">
    <property type="entry name" value="ANAPC4"/>
    <property type="match status" value="1"/>
</dbReference>
<evidence type="ECO:0000256" key="4">
    <source>
        <dbReference type="ARBA" id="ARBA00022786"/>
    </source>
</evidence>
<feature type="compositionally biased region" description="Acidic residues" evidence="7">
    <location>
        <begin position="759"/>
        <end position="773"/>
    </location>
</feature>
<feature type="compositionally biased region" description="Acidic residues" evidence="7">
    <location>
        <begin position="793"/>
        <end position="802"/>
    </location>
</feature>
<protein>
    <recommendedName>
        <fullName evidence="1 6">Anaphase-promoting complex subunit 4</fullName>
    </recommendedName>
    <alternativeName>
        <fullName evidence="6">Cyclosome subunit 4</fullName>
    </alternativeName>
</protein>
<proteinExistence type="inferred from homology"/>
<dbReference type="InterPro" id="IPR015943">
    <property type="entry name" value="WD40/YVTN_repeat-like_dom_sf"/>
</dbReference>
<evidence type="ECO:0000256" key="7">
    <source>
        <dbReference type="SAM" id="MobiDB-lite"/>
    </source>
</evidence>
<evidence type="ECO:0000313" key="12">
    <source>
        <dbReference type="Proteomes" id="UP000005408"/>
    </source>
</evidence>
<sequence>MPEETSFRLKDEKHVSVEVEFMLWSSKFDLIALANVQGEVVLHRLSWQKVWSVPPPSEEVKVKALAWRPDGKVVAAGYSNGRINLYHIENADILHSIHLEGEITCMEWVCQFCPEDAEWKPDPYKEDNFRNYLPKLQPLNKSYGTLSKVSPVEESVEDSKQLCEQKELNLLIVGCSSNSMSMYAFGVFPVSRLAVPAINVDKIRKILSATISQDLQSLSLVLETEDKEQHSHCYLMSFDTKLMASRHKELRLMALKFGQVLTLKEYLQATVQQMSEAWEDILMEMDSKLLKFAEDKKAAGTGTVSNDFLELLLFGTPSPELQTFLLNDLTGKGLQKLGHSIETSYSNIQKLVVKHLQVVSQAILYHLAELRGMSLWYEKFGVLGLTTQTLHTAIMTVGSFVLKSSELQQVIDDSIKNFKAFFRWLYVVIQRMSNEKPPADLIKMTQHDINFVAEFLRDNFNHFTLDDEDSISELMADKDKKSRFKLEKVGQYLKKEDLHYPPNISSNPWVQFQRGCFLLKAHEVLYPVQNMKSLVQLQEDLDSAISASLYKPSSVIGQSMRCQSSIKLFDYDSSDPDFHPKVFQFTNNEKKMLYTVYTKDSLPCDKCVLIRRISSASKESHMEAVSFRVGALNNREQKNNSTTEDRCTRHRILDIAFYDEKTISLLLVEDHKDERPVLVLMTLEAIADDTYTPIDPEQGFKEDSIRLVDVAAKIDPSCYRRLDNMRARSFAVSGTRKTATVLFSSRRRVRIFLMDAEEEDEDWDGCGEDEDPGDQSGELNSSEAPEGEMQIDNTEDMEEDENKENTSFSSSTE</sequence>
<evidence type="ECO:0000256" key="6">
    <source>
        <dbReference type="PIRNR" id="PIRNR037303"/>
    </source>
</evidence>
<dbReference type="GO" id="GO:0031145">
    <property type="term" value="P:anaphase-promoting complex-dependent catabolic process"/>
    <property type="evidence" value="ECO:0007669"/>
    <property type="project" value="UniProtKB-UniRule"/>
</dbReference>
<keyword evidence="4 6" id="KW-0833">Ubl conjugation pathway</keyword>
<feature type="region of interest" description="Disordered" evidence="7">
    <location>
        <begin position="759"/>
        <end position="813"/>
    </location>
</feature>
<dbReference type="GO" id="GO:0030071">
    <property type="term" value="P:regulation of mitotic metaphase/anaphase transition"/>
    <property type="evidence" value="ECO:0007669"/>
    <property type="project" value="UniProtKB-UniRule"/>
</dbReference>
<dbReference type="Gene3D" id="2.130.10.10">
    <property type="entry name" value="YVTN repeat-like/Quinoprotein amine dehydrogenase"/>
    <property type="match status" value="1"/>
</dbReference>
<dbReference type="GO" id="GO:0051301">
    <property type="term" value="P:cell division"/>
    <property type="evidence" value="ECO:0007669"/>
    <property type="project" value="UniProtKB-KW"/>
</dbReference>
<dbReference type="GO" id="GO:0005680">
    <property type="term" value="C:anaphase-promoting complex"/>
    <property type="evidence" value="ECO:0007669"/>
    <property type="project" value="UniProtKB-UniRule"/>
</dbReference>
<name>A0A8W8IXH6_MAGGI</name>
<comment type="function">
    <text evidence="6">Component of the anaphase promoting complex/cyclosome (APC/C), a cell cycle-regulated E3 ubiquitin ligase that controls progression through mitosis and the G1 phase of the cell cycle.</text>
</comment>
<dbReference type="PIRSF" id="PIRSF037303">
    <property type="entry name" value="APC4"/>
    <property type="match status" value="1"/>
</dbReference>
<evidence type="ECO:0000313" key="11">
    <source>
        <dbReference type="EnsemblMetazoa" id="G16292.1:cds"/>
    </source>
</evidence>
<keyword evidence="5 6" id="KW-0131">Cell cycle</keyword>
<dbReference type="InterPro" id="IPR024789">
    <property type="entry name" value="APC4"/>
</dbReference>
<feature type="domain" description="Anaphase-promoting complex subunit 4 C-terminal half WD40" evidence="10">
    <location>
        <begin position="586"/>
        <end position="752"/>
    </location>
</feature>
<keyword evidence="2 6" id="KW-0132">Cell division</keyword>
<dbReference type="Pfam" id="PF12894">
    <property type="entry name" value="ANAPC4_WD40"/>
    <property type="match status" value="1"/>
</dbReference>
<organism evidence="11 12">
    <name type="scientific">Magallana gigas</name>
    <name type="common">Pacific oyster</name>
    <name type="synonym">Crassostrea gigas</name>
    <dbReference type="NCBI Taxonomy" id="29159"/>
    <lineage>
        <taxon>Eukaryota</taxon>
        <taxon>Metazoa</taxon>
        <taxon>Spiralia</taxon>
        <taxon>Lophotrochozoa</taxon>
        <taxon>Mollusca</taxon>
        <taxon>Bivalvia</taxon>
        <taxon>Autobranchia</taxon>
        <taxon>Pteriomorphia</taxon>
        <taxon>Ostreida</taxon>
        <taxon>Ostreoidea</taxon>
        <taxon>Ostreidae</taxon>
        <taxon>Magallana</taxon>
    </lineage>
</organism>
<comment type="pathway">
    <text evidence="6">Protein modification; protein ubiquitination.</text>
</comment>
<evidence type="ECO:0000256" key="3">
    <source>
        <dbReference type="ARBA" id="ARBA00022776"/>
    </source>
</evidence>
<dbReference type="SUPFAM" id="SSF50978">
    <property type="entry name" value="WD40 repeat-like"/>
    <property type="match status" value="1"/>
</dbReference>
<evidence type="ECO:0000256" key="2">
    <source>
        <dbReference type="ARBA" id="ARBA00022618"/>
    </source>
</evidence>
<evidence type="ECO:0000259" key="8">
    <source>
        <dbReference type="Pfam" id="PF12894"/>
    </source>
</evidence>
<keyword evidence="12" id="KW-1185">Reference proteome</keyword>
<dbReference type="Pfam" id="PF23405">
    <property type="entry name" value="WD40_APC4_C-half"/>
    <property type="match status" value="1"/>
</dbReference>
<evidence type="ECO:0000256" key="5">
    <source>
        <dbReference type="ARBA" id="ARBA00023306"/>
    </source>
</evidence>
<dbReference type="InterPro" id="IPR036322">
    <property type="entry name" value="WD40_repeat_dom_sf"/>
</dbReference>
<dbReference type="GO" id="GO:0070979">
    <property type="term" value="P:protein K11-linked ubiquitination"/>
    <property type="evidence" value="ECO:0007669"/>
    <property type="project" value="UniProtKB-UniRule"/>
</dbReference>
<evidence type="ECO:0000259" key="9">
    <source>
        <dbReference type="Pfam" id="PF12896"/>
    </source>
</evidence>
<comment type="similarity">
    <text evidence="6">Belongs to the APC4 family.</text>
</comment>
<feature type="domain" description="Anaphase-promoting complex subunit 4-like WD40" evidence="8">
    <location>
        <begin position="22"/>
        <end position="110"/>
    </location>
</feature>
<dbReference type="EnsemblMetazoa" id="G16292.1">
    <property type="protein sequence ID" value="G16292.1:cds"/>
    <property type="gene ID" value="G16292"/>
</dbReference>
<reference evidence="11" key="1">
    <citation type="submission" date="2022-08" db="UniProtKB">
        <authorList>
            <consortium name="EnsemblMetazoa"/>
        </authorList>
    </citation>
    <scope>IDENTIFICATION</scope>
    <source>
        <strain evidence="11">05x7-T-G4-1.051#20</strain>
    </source>
</reference>